<gene>
    <name evidence="4" type="ORF">RM539_12680</name>
</gene>
<dbReference type="Pfam" id="PF00149">
    <property type="entry name" value="Metallophos"/>
    <property type="match status" value="1"/>
</dbReference>
<comment type="caution">
    <text evidence="4">The sequence shown here is derived from an EMBL/GenBank/DDBJ whole genome shotgun (WGS) entry which is preliminary data.</text>
</comment>
<evidence type="ECO:0000256" key="2">
    <source>
        <dbReference type="ARBA" id="ARBA00022801"/>
    </source>
</evidence>
<keyword evidence="5" id="KW-1185">Reference proteome</keyword>
<protein>
    <submittedName>
        <fullName evidence="4">Metallophosphoesterase</fullName>
    </submittedName>
</protein>
<reference evidence="4 5" key="1">
    <citation type="submission" date="2023-09" db="EMBL/GenBank/DDBJ databases">
        <authorList>
            <person name="Rey-Velasco X."/>
        </authorList>
    </citation>
    <scope>NUCLEOTIDE SEQUENCE [LARGE SCALE GENOMIC DNA]</scope>
    <source>
        <strain evidence="4 5">F117</strain>
    </source>
</reference>
<dbReference type="Proteomes" id="UP001262582">
    <property type="component" value="Unassembled WGS sequence"/>
</dbReference>
<feature type="domain" description="Calcineurin-like phosphoesterase" evidence="3">
    <location>
        <begin position="64"/>
        <end position="242"/>
    </location>
</feature>
<dbReference type="SUPFAM" id="SSF56300">
    <property type="entry name" value="Metallo-dependent phosphatases"/>
    <property type="match status" value="1"/>
</dbReference>
<dbReference type="PANTHER" id="PTHR10161:SF14">
    <property type="entry name" value="TARTRATE-RESISTANT ACID PHOSPHATASE TYPE 5"/>
    <property type="match status" value="1"/>
</dbReference>
<accession>A0ABU3D7U5</accession>
<dbReference type="EMBL" id="JAVRHK010000009">
    <property type="protein sequence ID" value="MDT0677434.1"/>
    <property type="molecule type" value="Genomic_DNA"/>
</dbReference>
<name>A0ABU3D7U5_9FLAO</name>
<evidence type="ECO:0000313" key="4">
    <source>
        <dbReference type="EMBL" id="MDT0677434.1"/>
    </source>
</evidence>
<dbReference type="Gene3D" id="3.60.21.10">
    <property type="match status" value="1"/>
</dbReference>
<evidence type="ECO:0000256" key="1">
    <source>
        <dbReference type="ARBA" id="ARBA00022729"/>
    </source>
</evidence>
<evidence type="ECO:0000313" key="5">
    <source>
        <dbReference type="Proteomes" id="UP001262582"/>
    </source>
</evidence>
<dbReference type="PANTHER" id="PTHR10161">
    <property type="entry name" value="TARTRATE-RESISTANT ACID PHOSPHATASE TYPE 5"/>
    <property type="match status" value="1"/>
</dbReference>
<dbReference type="InterPro" id="IPR051558">
    <property type="entry name" value="Metallophosphoesterase_PAP"/>
</dbReference>
<proteinExistence type="predicted"/>
<sequence length="1237" mass="141458">MMKNNVLPGLLILFLLCACSSVGPKYREGEPQSGFSYPNEKEIEKSFYLLGDGGYSPKGGSSEGLIAFKHFLDSVKRTQNYSIFLGDNIYPVGMPAKDDPDREDAEFQLEAQLDAIENYNGNVLFVPGNHDWYSQGLEGLEREADYLKENFDDRLIWAPEIGCGLEIIEVSENIEMIVIDSQWYLEDWDDNPKINDDCNIKTREALLLEVESEISKNKDKTIIVTLHHPLRTNGVHGGQYNLTSHIYPSQKKIPVPVLGSLASLIRTTGGVSIQDAQNERYKAMVQRLTTIAQQAERIIFVSGHEHSLQYIEDENVKQIVSGSGSKATYVTLSNDGLFAYEGQGFAVLDVFKDGSSWASFYGNVDNKPKLFYQKEIFSVPEYYDAAVLPDNFPESITTSIYPLEETDKGATFKTFWGERYRELYGRDIEFRVADLDTLYGGLEPIRAGGGHQTVSLRVKDSLGREYNFRRIRKEAIQFLQTVAYKDRPIETELENTVAEDFIKDFYTAAHPYAFLAIPGLSEAAGIAHTTPELFYLPKQKKLGKYNAQHGDEVYMLVERPEENWLDYENFWSPNHDIVSTADMFERLRRDEKYSLDEQAYVRARIFDMLIGDWDRHQDQWRWAEIEQEDGSRIFKPIPRDRDQVFSNFDGAFFGTLRALSGFANQFAVYGADINNVQWFNIAATGLDRSLLQNTGKTAWMEQASYIQEHVTDAVIEEAFANLPPESHGEATDDLVEKLKGRRDNIVDIAERYYNQFARLAIVTGTDKDDFVDVLRMPEGKTRVTVFRNKDGERAEILSDKIYNKMETKDIWIYALDDDDEITVKGEGENYIFVRIIGGQNNDIYTIKNSKKLKIYDFKSQPSTINEGADSKFRFTDVYNINTYDKNKKNYKSTSLIPALGYNPDQGFKIGVETVYSLYGFKRNPFTSRHTLGGGVYFATGGFDLYYEGEFANIIGNYNFQVGAHFTSPNYSTNFFGFGNETINYEDERGMDYNRVRISRIGTDFGFVNRTPFGSYFAWMANFEAIEVDDTQNRFLSENFPENTDFFDWKYFAGLDATYKYESYDNRLNPSRGMRFVLNLGGKINTADTDQYFGYFKPYLGFYNSLTTNRKVVLKTHVQAHLNMRDDYEFYQAAKLGGNSGLRGYRQERFTGEKAFATGADLRYSFNQFKTGFLPFQIGVFGGYDLGRVWNDFEESSVWHDSYGGGFWINSADAINGTFSLFSGSEGARFSFGVDFRF</sequence>
<dbReference type="InterPro" id="IPR004843">
    <property type="entry name" value="Calcineurin-like_PHP"/>
</dbReference>
<keyword evidence="1" id="KW-0732">Signal</keyword>
<organism evidence="4 5">
    <name type="scientific">Autumnicola musiva</name>
    <dbReference type="NCBI Taxonomy" id="3075589"/>
    <lineage>
        <taxon>Bacteria</taxon>
        <taxon>Pseudomonadati</taxon>
        <taxon>Bacteroidota</taxon>
        <taxon>Flavobacteriia</taxon>
        <taxon>Flavobacteriales</taxon>
        <taxon>Flavobacteriaceae</taxon>
        <taxon>Autumnicola</taxon>
    </lineage>
</organism>
<dbReference type="InterPro" id="IPR029052">
    <property type="entry name" value="Metallo-depent_PP-like"/>
</dbReference>
<evidence type="ECO:0000259" key="3">
    <source>
        <dbReference type="Pfam" id="PF00149"/>
    </source>
</evidence>
<dbReference type="PROSITE" id="PS51257">
    <property type="entry name" value="PROKAR_LIPOPROTEIN"/>
    <property type="match status" value="1"/>
</dbReference>
<dbReference type="RefSeq" id="WP_311503778.1">
    <property type="nucleotide sequence ID" value="NZ_JAVRHK010000009.1"/>
</dbReference>
<keyword evidence="2" id="KW-0378">Hydrolase</keyword>